<feature type="domain" description="TonB C-terminal" evidence="11">
    <location>
        <begin position="342"/>
        <end position="439"/>
    </location>
</feature>
<feature type="domain" description="TonB C-terminal" evidence="11">
    <location>
        <begin position="463"/>
        <end position="555"/>
    </location>
</feature>
<dbReference type="PANTHER" id="PTHR33446:SF2">
    <property type="entry name" value="PROTEIN TONB"/>
    <property type="match status" value="1"/>
</dbReference>
<evidence type="ECO:0000256" key="1">
    <source>
        <dbReference type="ARBA" id="ARBA00004383"/>
    </source>
</evidence>
<evidence type="ECO:0000313" key="13">
    <source>
        <dbReference type="Proteomes" id="UP000679126"/>
    </source>
</evidence>
<comment type="caution">
    <text evidence="12">The sequence shown here is derived from an EMBL/GenBank/DDBJ whole genome shotgun (WGS) entry which is preliminary data.</text>
</comment>
<dbReference type="Pfam" id="PF05569">
    <property type="entry name" value="Peptidase_M56"/>
    <property type="match status" value="1"/>
</dbReference>
<evidence type="ECO:0000256" key="6">
    <source>
        <dbReference type="ARBA" id="ARBA00022692"/>
    </source>
</evidence>
<name>A0ABS3YL77_9BACT</name>
<sequence>MTPFLAYLVKVIVCSGILYAYYHLALRNNRFHQWNRFYLLAITVLSLAVPLLRIPLSFTGAGAPDFYVYTAQVATLREQVFTVAAAPETPQFSLSAVLYGIVIALMAARIGWGYFKILQLIRTGRIEPLRPYRLVLSQQITAPFSFFRFIFWNSGVSAATPEGRQMLRHEIVHLQENHSTDKLFMEIVTAVCWINPFFHLIKRELSLVHEFIADKRSVENGDVAAYAQTILHTALQAGPSFHLINNFSHQPIKRRILMLTQSRRFRFSFLRRALIVPVALLIFSSLAFVTDEKIDRLSENLNIPVTQPETTPPSAITDTIPEPDITKEEIFTFVEQPPTFPGGEEALNKYLSGNIRYPKEAIAKKIGGTVFVSFIVMNDGRVLFVKTAGAKKGGGLEEEAIRVVKAMPKWKPGKQNGRNVNVQFNLPIRFTLAPPPPPAPGKGKGPDKDGVFTFVEQPPSFKGGDNALNQYLATNIRYPSEAAKKDVQGIVFVSFQVDKTGVIKNVKTVGAKKGGGLEEEAIRVVKNMPDWTPGKQDGKNVAVQFNLPIRFTLQK</sequence>
<keyword evidence="9 10" id="KW-0472">Membrane</keyword>
<keyword evidence="13" id="KW-1185">Reference proteome</keyword>
<feature type="transmembrane region" description="Helical" evidence="10">
    <location>
        <begin position="37"/>
        <end position="56"/>
    </location>
</feature>
<reference evidence="13" key="1">
    <citation type="submission" date="2021-03" db="EMBL/GenBank/DDBJ databases">
        <title>Assistant Professor.</title>
        <authorList>
            <person name="Huq M.A."/>
        </authorList>
    </citation>
    <scope>NUCLEOTIDE SEQUENCE [LARGE SCALE GENOMIC DNA]</scope>
    <source>
        <strain evidence="13">MAH-28</strain>
    </source>
</reference>
<feature type="transmembrane region" description="Helical" evidence="10">
    <location>
        <begin position="96"/>
        <end position="115"/>
    </location>
</feature>
<evidence type="ECO:0000313" key="12">
    <source>
        <dbReference type="EMBL" id="MBO9155155.1"/>
    </source>
</evidence>
<keyword evidence="8 10" id="KW-1133">Transmembrane helix</keyword>
<dbReference type="InterPro" id="IPR051045">
    <property type="entry name" value="TonB-dependent_transducer"/>
</dbReference>
<evidence type="ECO:0000256" key="3">
    <source>
        <dbReference type="ARBA" id="ARBA00022448"/>
    </source>
</evidence>
<keyword evidence="3" id="KW-0813">Transport</keyword>
<keyword evidence="7" id="KW-0653">Protein transport</keyword>
<evidence type="ECO:0000256" key="2">
    <source>
        <dbReference type="ARBA" id="ARBA00006555"/>
    </source>
</evidence>
<evidence type="ECO:0000256" key="10">
    <source>
        <dbReference type="SAM" id="Phobius"/>
    </source>
</evidence>
<dbReference type="RefSeq" id="WP_209148377.1">
    <property type="nucleotide sequence ID" value="NZ_JAGHKP010000004.1"/>
</dbReference>
<dbReference type="SUPFAM" id="SSF74653">
    <property type="entry name" value="TolA/TonB C-terminal domain"/>
    <property type="match status" value="2"/>
</dbReference>
<dbReference type="PANTHER" id="PTHR33446">
    <property type="entry name" value="PROTEIN TONB-RELATED"/>
    <property type="match status" value="1"/>
</dbReference>
<dbReference type="InterPro" id="IPR037682">
    <property type="entry name" value="TonB_C"/>
</dbReference>
<evidence type="ECO:0000259" key="11">
    <source>
        <dbReference type="PROSITE" id="PS52015"/>
    </source>
</evidence>
<dbReference type="NCBIfam" id="TIGR01352">
    <property type="entry name" value="tonB_Cterm"/>
    <property type="match status" value="2"/>
</dbReference>
<dbReference type="InterPro" id="IPR008756">
    <property type="entry name" value="Peptidase_M56"/>
</dbReference>
<feature type="transmembrane region" description="Helical" evidence="10">
    <location>
        <begin position="6"/>
        <end position="25"/>
    </location>
</feature>
<comment type="subcellular location">
    <subcellularLocation>
        <location evidence="1">Cell inner membrane</location>
        <topology evidence="1">Single-pass membrane protein</topology>
        <orientation evidence="1">Periplasmic side</orientation>
    </subcellularLocation>
</comment>
<evidence type="ECO:0000256" key="4">
    <source>
        <dbReference type="ARBA" id="ARBA00022475"/>
    </source>
</evidence>
<evidence type="ECO:0000256" key="7">
    <source>
        <dbReference type="ARBA" id="ARBA00022927"/>
    </source>
</evidence>
<evidence type="ECO:0000256" key="5">
    <source>
        <dbReference type="ARBA" id="ARBA00022519"/>
    </source>
</evidence>
<organism evidence="12 13">
    <name type="scientific">Chitinophaga chungangae</name>
    <dbReference type="NCBI Taxonomy" id="2821488"/>
    <lineage>
        <taxon>Bacteria</taxon>
        <taxon>Pseudomonadati</taxon>
        <taxon>Bacteroidota</taxon>
        <taxon>Chitinophagia</taxon>
        <taxon>Chitinophagales</taxon>
        <taxon>Chitinophagaceae</taxon>
        <taxon>Chitinophaga</taxon>
    </lineage>
</organism>
<dbReference type="Gene3D" id="3.30.1150.10">
    <property type="match status" value="2"/>
</dbReference>
<evidence type="ECO:0000256" key="8">
    <source>
        <dbReference type="ARBA" id="ARBA00022989"/>
    </source>
</evidence>
<comment type="similarity">
    <text evidence="2">Belongs to the TonB family.</text>
</comment>
<feature type="transmembrane region" description="Helical" evidence="10">
    <location>
        <begin position="269"/>
        <end position="289"/>
    </location>
</feature>
<proteinExistence type="inferred from homology"/>
<dbReference type="InterPro" id="IPR006260">
    <property type="entry name" value="TonB/TolA_C"/>
</dbReference>
<dbReference type="CDD" id="cd07341">
    <property type="entry name" value="M56_BlaR1_MecR1_like"/>
    <property type="match status" value="1"/>
</dbReference>
<evidence type="ECO:0000256" key="9">
    <source>
        <dbReference type="ARBA" id="ARBA00023136"/>
    </source>
</evidence>
<dbReference type="PROSITE" id="PS52015">
    <property type="entry name" value="TONB_CTD"/>
    <property type="match status" value="2"/>
</dbReference>
<keyword evidence="5" id="KW-0997">Cell inner membrane</keyword>
<gene>
    <name evidence="12" type="ORF">J7I43_23210</name>
</gene>
<dbReference type="Pfam" id="PF03544">
    <property type="entry name" value="TonB_C"/>
    <property type="match status" value="2"/>
</dbReference>
<dbReference type="Proteomes" id="UP000679126">
    <property type="component" value="Unassembled WGS sequence"/>
</dbReference>
<dbReference type="EMBL" id="JAGHKP010000004">
    <property type="protein sequence ID" value="MBO9155155.1"/>
    <property type="molecule type" value="Genomic_DNA"/>
</dbReference>
<accession>A0ABS3YL77</accession>
<keyword evidence="6 10" id="KW-0812">Transmembrane</keyword>
<protein>
    <submittedName>
        <fullName evidence="12">M56 family metallopeptidase</fullName>
    </submittedName>
</protein>
<keyword evidence="4" id="KW-1003">Cell membrane</keyword>